<evidence type="ECO:0000259" key="2">
    <source>
        <dbReference type="Pfam" id="PF01323"/>
    </source>
</evidence>
<sequence>MKVEIWSDVVCPFCYIGKRKFEAALKDFPHKDEVEITWRSFQLDPEAKPVPGQSVHEYLAKRKGVSVQEGKQMNDYMAGAAKEVGLQYNFDKAIITNTLDAHRLLHFAKEQGKQNELKERLFAAYYTEGRDLGDKETLAELAETVGLNKEKVKAMLQTDAYKEAVQMDQYEAQQVGARGVPFFVFNNRYAISGAQPIELFQQTLDQTWNETEKPKPTPIAGDPNANACNLDGSNC</sequence>
<comment type="caution">
    <text evidence="3">The sequence shown here is derived from an EMBL/GenBank/DDBJ whole genome shotgun (WGS) entry which is preliminary data.</text>
</comment>
<evidence type="ECO:0000256" key="1">
    <source>
        <dbReference type="SAM" id="MobiDB-lite"/>
    </source>
</evidence>
<dbReference type="CDD" id="cd03024">
    <property type="entry name" value="DsbA_FrnE"/>
    <property type="match status" value="1"/>
</dbReference>
<dbReference type="PANTHER" id="PTHR13887">
    <property type="entry name" value="GLUTATHIONE S-TRANSFERASE KAPPA"/>
    <property type="match status" value="1"/>
</dbReference>
<dbReference type="SUPFAM" id="SSF52833">
    <property type="entry name" value="Thioredoxin-like"/>
    <property type="match status" value="1"/>
</dbReference>
<dbReference type="Gene3D" id="3.40.30.10">
    <property type="entry name" value="Glutaredoxin"/>
    <property type="match status" value="1"/>
</dbReference>
<reference evidence="3 4" key="1">
    <citation type="submission" date="2020-12" db="EMBL/GenBank/DDBJ databases">
        <title>Bacterial novel species Adhaeribacter sp. BT258 isolated from soil.</title>
        <authorList>
            <person name="Jung H.-Y."/>
        </authorList>
    </citation>
    <scope>NUCLEOTIDE SEQUENCE [LARGE SCALE GENOMIC DNA]</scope>
    <source>
        <strain evidence="3 4">BT258</strain>
    </source>
</reference>
<feature type="domain" description="DSBA-like thioredoxin" evidence="2">
    <location>
        <begin position="3"/>
        <end position="204"/>
    </location>
</feature>
<proteinExistence type="predicted"/>
<evidence type="ECO:0000313" key="4">
    <source>
        <dbReference type="Proteomes" id="UP000644147"/>
    </source>
</evidence>
<protein>
    <submittedName>
        <fullName evidence="3">DsbA family oxidoreductase</fullName>
    </submittedName>
</protein>
<dbReference type="InterPro" id="IPR036249">
    <property type="entry name" value="Thioredoxin-like_sf"/>
</dbReference>
<dbReference type="PANTHER" id="PTHR13887:SF41">
    <property type="entry name" value="THIOREDOXIN SUPERFAMILY PROTEIN"/>
    <property type="match status" value="1"/>
</dbReference>
<evidence type="ECO:0000313" key="3">
    <source>
        <dbReference type="EMBL" id="MBK0402756.1"/>
    </source>
</evidence>
<dbReference type="Proteomes" id="UP000644147">
    <property type="component" value="Unassembled WGS sequence"/>
</dbReference>
<organism evidence="3 4">
    <name type="scientific">Adhaeribacter terrigena</name>
    <dbReference type="NCBI Taxonomy" id="2793070"/>
    <lineage>
        <taxon>Bacteria</taxon>
        <taxon>Pseudomonadati</taxon>
        <taxon>Bacteroidota</taxon>
        <taxon>Cytophagia</taxon>
        <taxon>Cytophagales</taxon>
        <taxon>Hymenobacteraceae</taxon>
        <taxon>Adhaeribacter</taxon>
    </lineage>
</organism>
<name>A0ABS1C0R0_9BACT</name>
<accession>A0ABS1C0R0</accession>
<dbReference type="RefSeq" id="WP_200505515.1">
    <property type="nucleotide sequence ID" value="NZ_JAEHFX010000003.1"/>
</dbReference>
<dbReference type="EMBL" id="JAEHFX010000003">
    <property type="protein sequence ID" value="MBK0402756.1"/>
    <property type="molecule type" value="Genomic_DNA"/>
</dbReference>
<dbReference type="Pfam" id="PF01323">
    <property type="entry name" value="DSBA"/>
    <property type="match status" value="1"/>
</dbReference>
<feature type="region of interest" description="Disordered" evidence="1">
    <location>
        <begin position="211"/>
        <end position="235"/>
    </location>
</feature>
<dbReference type="InterPro" id="IPR001853">
    <property type="entry name" value="DSBA-like_thioredoxin_dom"/>
</dbReference>
<keyword evidence="4" id="KW-1185">Reference proteome</keyword>
<gene>
    <name evidence="3" type="ORF">I5M27_07145</name>
</gene>